<protein>
    <submittedName>
        <fullName evidence="2">Uncharacterized protein</fullName>
    </submittedName>
</protein>
<keyword evidence="1" id="KW-0175">Coiled coil</keyword>
<evidence type="ECO:0000313" key="3">
    <source>
        <dbReference type="Proteomes" id="UP001163328"/>
    </source>
</evidence>
<name>A0ABY6M3C7_9FLAO</name>
<evidence type="ECO:0000313" key="2">
    <source>
        <dbReference type="EMBL" id="UYW02340.1"/>
    </source>
</evidence>
<dbReference type="EMBL" id="CP081495">
    <property type="protein sequence ID" value="UYW02340.1"/>
    <property type="molecule type" value="Genomic_DNA"/>
</dbReference>
<dbReference type="RefSeq" id="WP_264434887.1">
    <property type="nucleotide sequence ID" value="NZ_CP081495.1"/>
</dbReference>
<keyword evidence="3" id="KW-1185">Reference proteome</keyword>
<sequence length="318" mass="37702">MKNKILLYALPVIQVLTLSCKKDLKMDTETQTDSVTFVDSDLERKIHLRNAKNKKAIFFPDSLNSDIYIQNILKLENELDSLLRKKSSLEANLLYEDYSQELIANLTSFNFTKSDILDNYVNYPPNEIPEEWKKQIEYLKTLGIELVYEGEGYYSFQFKHDYFYQLFKGKVTSDLETFLNNYAEDSKVVFQVDAGIVVPWKEIRKRILRWEKFIIDNPESRYNTTAKEVYAFYLSCYLLGMENTRTYEAKTREIYPEIKNDYLLFISGNPNSFSTELTKEYLEYFDYAAKNLNNDQFEQEIQQHVIDILQETLNYKTN</sequence>
<reference evidence="2" key="1">
    <citation type="submission" date="2021-08" db="EMBL/GenBank/DDBJ databases">
        <title>Flavobacterium sp. strain CC-SYL302.</title>
        <authorList>
            <person name="Lin S.-Y."/>
            <person name="Lee T.-H."/>
            <person name="Young C.-C."/>
        </authorList>
    </citation>
    <scope>NUCLEOTIDE SEQUENCE</scope>
    <source>
        <strain evidence="2">CC-SYL302</strain>
    </source>
</reference>
<proteinExistence type="predicted"/>
<accession>A0ABY6M3C7</accession>
<organism evidence="2 3">
    <name type="scientific">Flavobacterium agricola</name>
    <dbReference type="NCBI Taxonomy" id="2870839"/>
    <lineage>
        <taxon>Bacteria</taxon>
        <taxon>Pseudomonadati</taxon>
        <taxon>Bacteroidota</taxon>
        <taxon>Flavobacteriia</taxon>
        <taxon>Flavobacteriales</taxon>
        <taxon>Flavobacteriaceae</taxon>
        <taxon>Flavobacterium</taxon>
    </lineage>
</organism>
<dbReference type="Proteomes" id="UP001163328">
    <property type="component" value="Chromosome"/>
</dbReference>
<dbReference type="PROSITE" id="PS51257">
    <property type="entry name" value="PROKAR_LIPOPROTEIN"/>
    <property type="match status" value="1"/>
</dbReference>
<evidence type="ECO:0000256" key="1">
    <source>
        <dbReference type="SAM" id="Coils"/>
    </source>
</evidence>
<feature type="coiled-coil region" evidence="1">
    <location>
        <begin position="65"/>
        <end position="92"/>
    </location>
</feature>
<gene>
    <name evidence="2" type="ORF">K5I29_05430</name>
</gene>